<sequence>MVCKTLNFSFGNRYYLCNKNLIKLNIGTTKYNVREANQNEFDEIGELMVNVYSQLEGFPNKNEQPNYYSMLANIGNLTKNPKTKLLVAVSPNGKIGGSVVYFGDMKYYGSGGTATKEKGAAGFRLLAVDVNTRGNGLGRLLTEACIEIAKDENQNQIIIHSTKAMQIAWKMYENIGFKRSEDLDFKQGELPVFGFRLML</sequence>
<protein>
    <submittedName>
        <fullName evidence="3">GNAT family N-acetyltransferase</fullName>
    </submittedName>
</protein>
<evidence type="ECO:0000313" key="3">
    <source>
        <dbReference type="EMBL" id="TSE05319.1"/>
    </source>
</evidence>
<feature type="domain" description="N-acetyltransferase" evidence="2">
    <location>
        <begin position="31"/>
        <end position="199"/>
    </location>
</feature>
<dbReference type="AlphaFoldDB" id="A0A554VE62"/>
<dbReference type="EMBL" id="VLNR01000063">
    <property type="protein sequence ID" value="TSE05319.1"/>
    <property type="molecule type" value="Genomic_DNA"/>
</dbReference>
<dbReference type="Proteomes" id="UP000318833">
    <property type="component" value="Unassembled WGS sequence"/>
</dbReference>
<dbReference type="CDD" id="cd04301">
    <property type="entry name" value="NAT_SF"/>
    <property type="match status" value="1"/>
</dbReference>
<dbReference type="PANTHER" id="PTHR13947">
    <property type="entry name" value="GNAT FAMILY N-ACETYLTRANSFERASE"/>
    <property type="match status" value="1"/>
</dbReference>
<dbReference type="PANTHER" id="PTHR13947:SF37">
    <property type="entry name" value="LD18367P"/>
    <property type="match status" value="1"/>
</dbReference>
<gene>
    <name evidence="3" type="ORF">FOF46_23270</name>
</gene>
<dbReference type="SUPFAM" id="SSF55729">
    <property type="entry name" value="Acyl-CoA N-acyltransferases (Nat)"/>
    <property type="match status" value="1"/>
</dbReference>
<dbReference type="Pfam" id="PF13673">
    <property type="entry name" value="Acetyltransf_10"/>
    <property type="match status" value="1"/>
</dbReference>
<accession>A0A554VE62</accession>
<keyword evidence="4" id="KW-1185">Reference proteome</keyword>
<dbReference type="InterPro" id="IPR016181">
    <property type="entry name" value="Acyl_CoA_acyltransferase"/>
</dbReference>
<reference evidence="3 4" key="1">
    <citation type="submission" date="2019-07" db="EMBL/GenBank/DDBJ databases">
        <title>The draft genome sequence of Aquimarina algiphila M91.</title>
        <authorList>
            <person name="Meng X."/>
        </authorList>
    </citation>
    <scope>NUCLEOTIDE SEQUENCE [LARGE SCALE GENOMIC DNA]</scope>
    <source>
        <strain evidence="3 4">M91</strain>
    </source>
</reference>
<dbReference type="Gene3D" id="3.40.630.30">
    <property type="match status" value="1"/>
</dbReference>
<evidence type="ECO:0000313" key="4">
    <source>
        <dbReference type="Proteomes" id="UP000318833"/>
    </source>
</evidence>
<evidence type="ECO:0000256" key="1">
    <source>
        <dbReference type="ARBA" id="ARBA00022679"/>
    </source>
</evidence>
<dbReference type="PROSITE" id="PS51186">
    <property type="entry name" value="GNAT"/>
    <property type="match status" value="1"/>
</dbReference>
<evidence type="ECO:0000259" key="2">
    <source>
        <dbReference type="PROSITE" id="PS51186"/>
    </source>
</evidence>
<dbReference type="InterPro" id="IPR050769">
    <property type="entry name" value="NAT_camello-type"/>
</dbReference>
<keyword evidence="1 3" id="KW-0808">Transferase</keyword>
<organism evidence="3 4">
    <name type="scientific">Aquimarina algiphila</name>
    <dbReference type="NCBI Taxonomy" id="2047982"/>
    <lineage>
        <taxon>Bacteria</taxon>
        <taxon>Pseudomonadati</taxon>
        <taxon>Bacteroidota</taxon>
        <taxon>Flavobacteriia</taxon>
        <taxon>Flavobacteriales</taxon>
        <taxon>Flavobacteriaceae</taxon>
        <taxon>Aquimarina</taxon>
    </lineage>
</organism>
<name>A0A554VE62_9FLAO</name>
<dbReference type="OrthoDB" id="5419426at2"/>
<proteinExistence type="predicted"/>
<dbReference type="InterPro" id="IPR000182">
    <property type="entry name" value="GNAT_dom"/>
</dbReference>
<comment type="caution">
    <text evidence="3">The sequence shown here is derived from an EMBL/GenBank/DDBJ whole genome shotgun (WGS) entry which is preliminary data.</text>
</comment>
<dbReference type="GO" id="GO:0008080">
    <property type="term" value="F:N-acetyltransferase activity"/>
    <property type="evidence" value="ECO:0007669"/>
    <property type="project" value="InterPro"/>
</dbReference>